<evidence type="ECO:0000256" key="4">
    <source>
        <dbReference type="ARBA" id="ARBA00023136"/>
    </source>
</evidence>
<feature type="transmembrane region" description="Helical" evidence="6">
    <location>
        <begin position="29"/>
        <end position="51"/>
    </location>
</feature>
<protein>
    <recommendedName>
        <fullName evidence="7">Rhodopsin domain-containing protein</fullName>
    </recommendedName>
</protein>
<name>A0A319DP56_9EURO</name>
<proteinExistence type="inferred from homology"/>
<evidence type="ECO:0000256" key="2">
    <source>
        <dbReference type="ARBA" id="ARBA00022692"/>
    </source>
</evidence>
<dbReference type="Pfam" id="PF20684">
    <property type="entry name" value="Fung_rhodopsin"/>
    <property type="match status" value="1"/>
</dbReference>
<evidence type="ECO:0000256" key="3">
    <source>
        <dbReference type="ARBA" id="ARBA00022989"/>
    </source>
</evidence>
<comment type="subcellular location">
    <subcellularLocation>
        <location evidence="1">Membrane</location>
        <topology evidence="1">Multi-pass membrane protein</topology>
    </subcellularLocation>
</comment>
<comment type="similarity">
    <text evidence="5">Belongs to the SAT4 family.</text>
</comment>
<feature type="transmembrane region" description="Helical" evidence="6">
    <location>
        <begin position="148"/>
        <end position="173"/>
    </location>
</feature>
<dbReference type="InterPro" id="IPR052337">
    <property type="entry name" value="SAT4-like"/>
</dbReference>
<sequence length="384" mass="42125">MFLCLATVVVALRLYARLHMLRKPGWDDLLIALSLITDFFFFAFLVVEIKYGLAKNQDELQPNELEKQLKALYITIPLYNLCLTLTKLSLIFLYRRLFPPKGYQVLLMVALAVVLVTGMWMVFSAILFCIPVRAFWDTSIPHTCLSQSVVWGLNAALQITTDLALVIIPLPILARLRLPKRQKAALIFIFALGFFVCATSIVRLTTIVKLIHTTNFTEGNGLAATWSFIESNTAIICACLPPLRPLIIRFFPRLIPSRMRSSYHAREKPTVSGLEFLDNPFIPANANASYVASITGNCSGGSNMSRTHTRVDSGVGVGRNLSVGNGDGHHGDGGGGTGGIQIVQELRWDSFSTAVGGGGGPGTVRSEARSDPWVLEEPGVVHLH</sequence>
<evidence type="ECO:0000313" key="8">
    <source>
        <dbReference type="EMBL" id="PYH89848.1"/>
    </source>
</evidence>
<keyword evidence="9" id="KW-1185">Reference proteome</keyword>
<keyword evidence="2 6" id="KW-0812">Transmembrane</keyword>
<evidence type="ECO:0000256" key="5">
    <source>
        <dbReference type="ARBA" id="ARBA00038359"/>
    </source>
</evidence>
<keyword evidence="4 6" id="KW-0472">Membrane</keyword>
<feature type="transmembrane region" description="Helical" evidence="6">
    <location>
        <begin position="71"/>
        <end position="93"/>
    </location>
</feature>
<dbReference type="PANTHER" id="PTHR33048">
    <property type="entry name" value="PTH11-LIKE INTEGRAL MEMBRANE PROTEIN (AFU_ORTHOLOGUE AFUA_5G11245)"/>
    <property type="match status" value="1"/>
</dbReference>
<dbReference type="AlphaFoldDB" id="A0A319DP56"/>
<organism evidence="8 9">
    <name type="scientific">Aspergillus ellipticus CBS 707.79</name>
    <dbReference type="NCBI Taxonomy" id="1448320"/>
    <lineage>
        <taxon>Eukaryota</taxon>
        <taxon>Fungi</taxon>
        <taxon>Dikarya</taxon>
        <taxon>Ascomycota</taxon>
        <taxon>Pezizomycotina</taxon>
        <taxon>Eurotiomycetes</taxon>
        <taxon>Eurotiomycetidae</taxon>
        <taxon>Eurotiales</taxon>
        <taxon>Aspergillaceae</taxon>
        <taxon>Aspergillus</taxon>
        <taxon>Aspergillus subgen. Circumdati</taxon>
    </lineage>
</organism>
<feature type="domain" description="Rhodopsin" evidence="7">
    <location>
        <begin position="12"/>
        <end position="248"/>
    </location>
</feature>
<feature type="transmembrane region" description="Helical" evidence="6">
    <location>
        <begin position="185"/>
        <end position="211"/>
    </location>
</feature>
<evidence type="ECO:0000256" key="1">
    <source>
        <dbReference type="ARBA" id="ARBA00004141"/>
    </source>
</evidence>
<dbReference type="STRING" id="1448320.A0A319DP56"/>
<dbReference type="InterPro" id="IPR049326">
    <property type="entry name" value="Rhodopsin_dom_fungi"/>
</dbReference>
<dbReference type="EMBL" id="KZ826008">
    <property type="protein sequence ID" value="PYH89848.1"/>
    <property type="molecule type" value="Genomic_DNA"/>
</dbReference>
<gene>
    <name evidence="8" type="ORF">BO71DRAFT_487608</name>
</gene>
<evidence type="ECO:0000259" key="7">
    <source>
        <dbReference type="Pfam" id="PF20684"/>
    </source>
</evidence>
<evidence type="ECO:0000313" key="9">
    <source>
        <dbReference type="Proteomes" id="UP000247810"/>
    </source>
</evidence>
<dbReference type="Proteomes" id="UP000247810">
    <property type="component" value="Unassembled WGS sequence"/>
</dbReference>
<reference evidence="8 9" key="1">
    <citation type="submission" date="2018-02" db="EMBL/GenBank/DDBJ databases">
        <title>The genomes of Aspergillus section Nigri reveals drivers in fungal speciation.</title>
        <authorList>
            <consortium name="DOE Joint Genome Institute"/>
            <person name="Vesth T.C."/>
            <person name="Nybo J."/>
            <person name="Theobald S."/>
            <person name="Brandl J."/>
            <person name="Frisvad J.C."/>
            <person name="Nielsen K.F."/>
            <person name="Lyhne E.K."/>
            <person name="Kogle M.E."/>
            <person name="Kuo A."/>
            <person name="Riley R."/>
            <person name="Clum A."/>
            <person name="Nolan M."/>
            <person name="Lipzen A."/>
            <person name="Salamov A."/>
            <person name="Henrissat B."/>
            <person name="Wiebenga A."/>
            <person name="De vries R.P."/>
            <person name="Grigoriev I.V."/>
            <person name="Mortensen U.H."/>
            <person name="Andersen M.R."/>
            <person name="Baker S.E."/>
        </authorList>
    </citation>
    <scope>NUCLEOTIDE SEQUENCE [LARGE SCALE GENOMIC DNA]</scope>
    <source>
        <strain evidence="8 9">CBS 707.79</strain>
    </source>
</reference>
<dbReference type="PANTHER" id="PTHR33048:SF47">
    <property type="entry name" value="INTEGRAL MEMBRANE PROTEIN-RELATED"/>
    <property type="match status" value="1"/>
</dbReference>
<accession>A0A319DP56</accession>
<keyword evidence="3 6" id="KW-1133">Transmembrane helix</keyword>
<feature type="transmembrane region" description="Helical" evidence="6">
    <location>
        <begin position="105"/>
        <end position="136"/>
    </location>
</feature>
<dbReference type="OrthoDB" id="10017208at2759"/>
<dbReference type="VEuPathDB" id="FungiDB:BO71DRAFT_487608"/>
<dbReference type="GO" id="GO:0016020">
    <property type="term" value="C:membrane"/>
    <property type="evidence" value="ECO:0007669"/>
    <property type="project" value="UniProtKB-SubCell"/>
</dbReference>
<evidence type="ECO:0000256" key="6">
    <source>
        <dbReference type="SAM" id="Phobius"/>
    </source>
</evidence>